<keyword evidence="3" id="KW-1185">Reference proteome</keyword>
<reference evidence="2 3" key="1">
    <citation type="journal article" date="2014" name="Nature">
        <title>An environmental bacterial taxon with a large and distinct metabolic repertoire.</title>
        <authorList>
            <person name="Wilson M.C."/>
            <person name="Mori T."/>
            <person name="Ruckert C."/>
            <person name="Uria A.R."/>
            <person name="Helf M.J."/>
            <person name="Takada K."/>
            <person name="Gernert C."/>
            <person name="Steffens U.A."/>
            <person name="Heycke N."/>
            <person name="Schmitt S."/>
            <person name="Rinke C."/>
            <person name="Helfrich E.J."/>
            <person name="Brachmann A.O."/>
            <person name="Gurgui C."/>
            <person name="Wakimoto T."/>
            <person name="Kracht M."/>
            <person name="Crusemann M."/>
            <person name="Hentschel U."/>
            <person name="Abe I."/>
            <person name="Matsunaga S."/>
            <person name="Kalinowski J."/>
            <person name="Takeyama H."/>
            <person name="Piel J."/>
        </authorList>
    </citation>
    <scope>NUCLEOTIDE SEQUENCE [LARGE SCALE GENOMIC DNA]</scope>
    <source>
        <strain evidence="3">TSY1</strain>
    </source>
</reference>
<dbReference type="InterPro" id="IPR036188">
    <property type="entry name" value="FAD/NAD-bd_sf"/>
</dbReference>
<dbReference type="EMBL" id="AZHW01000273">
    <property type="protein sequence ID" value="ETX01076.1"/>
    <property type="molecule type" value="Genomic_DNA"/>
</dbReference>
<accession>W4LTM7</accession>
<dbReference type="Proteomes" id="UP000019141">
    <property type="component" value="Unassembled WGS sequence"/>
</dbReference>
<dbReference type="AlphaFoldDB" id="W4LTM7"/>
<dbReference type="Pfam" id="PF18417">
    <property type="entry name" value="LodA_C"/>
    <property type="match status" value="1"/>
</dbReference>
<organism evidence="2 3">
    <name type="scientific">Entotheonella factor</name>
    <dbReference type="NCBI Taxonomy" id="1429438"/>
    <lineage>
        <taxon>Bacteria</taxon>
        <taxon>Pseudomonadati</taxon>
        <taxon>Nitrospinota/Tectimicrobiota group</taxon>
        <taxon>Candidatus Tectimicrobiota</taxon>
        <taxon>Candidatus Entotheonellia</taxon>
        <taxon>Candidatus Entotheonellales</taxon>
        <taxon>Candidatus Entotheonellaceae</taxon>
        <taxon>Candidatus Entotheonella</taxon>
    </lineage>
</organism>
<dbReference type="Gene3D" id="3.50.50.60">
    <property type="entry name" value="FAD/NAD(P)-binding domain"/>
    <property type="match status" value="1"/>
</dbReference>
<dbReference type="InterPro" id="IPR041173">
    <property type="entry name" value="LodA_C"/>
</dbReference>
<name>W4LTM7_ENTF1</name>
<evidence type="ECO:0000313" key="3">
    <source>
        <dbReference type="Proteomes" id="UP000019141"/>
    </source>
</evidence>
<protein>
    <recommendedName>
        <fullName evidence="1">L-lysine epsilon oxidase C-terminal domain-containing protein</fullName>
    </recommendedName>
</protein>
<feature type="domain" description="L-lysine epsilon oxidase C-terminal" evidence="1">
    <location>
        <begin position="26"/>
        <end position="153"/>
    </location>
</feature>
<evidence type="ECO:0000313" key="2">
    <source>
        <dbReference type="EMBL" id="ETX01076.1"/>
    </source>
</evidence>
<dbReference type="PATRIC" id="fig|1429438.4.peg.1831"/>
<proteinExistence type="predicted"/>
<dbReference type="HOGENOM" id="CLU_945564_0_0_7"/>
<evidence type="ECO:0000259" key="1">
    <source>
        <dbReference type="Pfam" id="PF18417"/>
    </source>
</evidence>
<comment type="caution">
    <text evidence="2">The sequence shown here is derived from an EMBL/GenBank/DDBJ whole genome shotgun (WGS) entry which is preliminary data.</text>
</comment>
<dbReference type="SUPFAM" id="SSF51905">
    <property type="entry name" value="FAD/NAD(P)-binding domain"/>
    <property type="match status" value="1"/>
</dbReference>
<sequence length="294" mass="32922">MPFLAGDGIVTRRGPGNKPPFTHSYYLILPPTLNFLLSQYQAGKSVNTDPAPQGEGMALDQANLENCAGGSFSPGIEMTWICRNTTIYSPLPANPTLSDAFRIKHKAANITELTLENGADNDYSGGLEPGDITKYMAQPWQADFNECSIQAVENGIPLWWWPAQRPYSVFPSDSAEQVQWTRINNDEFNDYEMVLGWKYLGFILNIGKPGTPPSEGDAASTFDPLSSQGIMKGLRWGLRLAQDISAHLQGTPGALQQYEDDVRAEYDQYLSIRHQFYSMETRWPEAPFWSRRLN</sequence>
<gene>
    <name evidence="2" type="ORF">ETSY1_08750</name>
</gene>